<gene>
    <name evidence="2" type="ORF">ENJ85_02435</name>
</gene>
<evidence type="ECO:0000313" key="2">
    <source>
        <dbReference type="EMBL" id="HHO58008.1"/>
    </source>
</evidence>
<evidence type="ECO:0000259" key="1">
    <source>
        <dbReference type="SMART" id="SM01043"/>
    </source>
</evidence>
<name>A0A7C5SRM1_9DEIN</name>
<dbReference type="Gene3D" id="1.25.40.10">
    <property type="entry name" value="Tetratricopeptide repeat domain"/>
    <property type="match status" value="2"/>
</dbReference>
<proteinExistence type="predicted"/>
<dbReference type="InterPro" id="IPR036388">
    <property type="entry name" value="WH-like_DNA-bd_sf"/>
</dbReference>
<dbReference type="InterPro" id="IPR051677">
    <property type="entry name" value="AfsR-DnrI-RedD_regulator"/>
</dbReference>
<accession>A0A7C5SRM1</accession>
<sequence length="888" mass="99566">MSQPGEVRLLGPPEVRVGGGWVPLAGRRRPAILAYLAVEGPSERTLLAELLWGNEHAMRNLRVELHRLEQRFPGLVVRRGSQLELGVAADVQAFEEALERADYARALELYRGRLLEGTAADVPSAFEDWLLIVRERLEERYVDALVAQAERLAGREPRAALALQRRVLERDPLREASCRAVMRLYAQLGEVRKALEFYEEYAAFLERELELPPVQETRLLAEELRTGKAQVRRWKRAPLAGRERELERMGQAWREGRHVVLLGEPGIGKTRLLHEFARSLGRRPLLLRGRPEDHAVPLATLARGLRVVLDQRDPLPDWARQELARVLPELGEPPSVPSPQRFLAAIGELLAPFADADWFWGVDDLQFFDEGSLELLMQLRSLGLMRPLAVAYRSGTLSPRAQTWIQSLVERQGAELVELEPLPLDAVARMFGDGAKPEDAWVRAVHRFTGGNPFFIVQLSESWRARGREPPEGAGPALSDRLYALLRQRIGAVPPRARSLLRLAAVAGEAYSPQLAGTVMGLAPLEVAEAADVLEYQGLFRRGRLAHDLVREATLRDLDPETVRALHAQVAEQIKDRAAPGLVAAHYEQAGMPERAVPLRLEAAAGAIRGFAYLEAFEQFHRAFELSQGEARARLIAQTLITRYRIGVATGDWPRLERELDLTEEAARELGDDYTLKNVRVGRVDLNFRRLDLDRAVRLGRRLLAEGGLTPDQEAMATYALAQALFFRDPDTHPEVARLCRRALALTDESWYMWGWPFTTLALCCIKGGELEEAEGWCARAEAHFGAADDLAGLATVQRTRALIAWWRGDAAAAAAAAEQALELARKADFRTIVFMALDTAVGLYRALGDEGRVRELTAEAERRGFRLERGDLRRLRLEPPRRPETLR</sequence>
<dbReference type="Proteomes" id="UP000886105">
    <property type="component" value="Unassembled WGS sequence"/>
</dbReference>
<dbReference type="PANTHER" id="PTHR35807">
    <property type="entry name" value="TRANSCRIPTIONAL REGULATOR REDD-RELATED"/>
    <property type="match status" value="1"/>
</dbReference>
<dbReference type="InterPro" id="IPR005158">
    <property type="entry name" value="BTAD"/>
</dbReference>
<organism evidence="2">
    <name type="scientific">Oceanithermus profundus</name>
    <dbReference type="NCBI Taxonomy" id="187137"/>
    <lineage>
        <taxon>Bacteria</taxon>
        <taxon>Thermotogati</taxon>
        <taxon>Deinococcota</taxon>
        <taxon>Deinococci</taxon>
        <taxon>Thermales</taxon>
        <taxon>Thermaceae</taxon>
        <taxon>Oceanithermus</taxon>
    </lineage>
</organism>
<protein>
    <recommendedName>
        <fullName evidence="1">Bacterial transcriptional activator domain-containing protein</fullName>
    </recommendedName>
</protein>
<dbReference type="Gene3D" id="1.10.10.10">
    <property type="entry name" value="Winged helix-like DNA-binding domain superfamily/Winged helix DNA-binding domain"/>
    <property type="match status" value="1"/>
</dbReference>
<dbReference type="Pfam" id="PF03704">
    <property type="entry name" value="BTAD"/>
    <property type="match status" value="1"/>
</dbReference>
<dbReference type="Gene3D" id="3.40.50.300">
    <property type="entry name" value="P-loop containing nucleotide triphosphate hydrolases"/>
    <property type="match status" value="1"/>
</dbReference>
<feature type="domain" description="Bacterial transcriptional activator" evidence="1">
    <location>
        <begin position="89"/>
        <end position="225"/>
    </location>
</feature>
<dbReference type="SUPFAM" id="SSF48452">
    <property type="entry name" value="TPR-like"/>
    <property type="match status" value="2"/>
</dbReference>
<dbReference type="AlphaFoldDB" id="A0A7C5SRM1"/>
<dbReference type="InterPro" id="IPR041664">
    <property type="entry name" value="AAA_16"/>
</dbReference>
<dbReference type="SMART" id="SM01043">
    <property type="entry name" value="BTAD"/>
    <property type="match status" value="1"/>
</dbReference>
<comment type="caution">
    <text evidence="2">The sequence shown here is derived from an EMBL/GenBank/DDBJ whole genome shotgun (WGS) entry which is preliminary data.</text>
</comment>
<reference evidence="2" key="1">
    <citation type="journal article" date="2020" name="mSystems">
        <title>Genome- and Community-Level Interaction Insights into Carbon Utilization and Element Cycling Functions of Hydrothermarchaeota in Hydrothermal Sediment.</title>
        <authorList>
            <person name="Zhou Z."/>
            <person name="Liu Y."/>
            <person name="Xu W."/>
            <person name="Pan J."/>
            <person name="Luo Z.H."/>
            <person name="Li M."/>
        </authorList>
    </citation>
    <scope>NUCLEOTIDE SEQUENCE [LARGE SCALE GENOMIC DNA]</scope>
    <source>
        <strain evidence="2">HyVt-523</strain>
    </source>
</reference>
<dbReference type="InterPro" id="IPR011990">
    <property type="entry name" value="TPR-like_helical_dom_sf"/>
</dbReference>
<dbReference type="EMBL" id="DRNZ01000159">
    <property type="protein sequence ID" value="HHO58008.1"/>
    <property type="molecule type" value="Genomic_DNA"/>
</dbReference>
<dbReference type="InterPro" id="IPR027417">
    <property type="entry name" value="P-loop_NTPase"/>
</dbReference>
<dbReference type="SUPFAM" id="SSF52540">
    <property type="entry name" value="P-loop containing nucleoside triphosphate hydrolases"/>
    <property type="match status" value="1"/>
</dbReference>
<dbReference type="Pfam" id="PF13191">
    <property type="entry name" value="AAA_16"/>
    <property type="match status" value="1"/>
</dbReference>